<dbReference type="Proteomes" id="UP000184267">
    <property type="component" value="Unassembled WGS sequence"/>
</dbReference>
<accession>A0A1M2VAI8</accession>
<name>A0A1M2VAI8_TRAPU</name>
<comment type="caution">
    <text evidence="5">The sequence shown here is derived from an EMBL/GenBank/DDBJ whole genome shotgun (WGS) entry which is preliminary data.</text>
</comment>
<dbReference type="InterPro" id="IPR045338">
    <property type="entry name" value="DUF6535"/>
</dbReference>
<evidence type="ECO:0000256" key="2">
    <source>
        <dbReference type="SAM" id="MobiDB-lite"/>
    </source>
</evidence>
<feature type="compositionally biased region" description="Polar residues" evidence="2">
    <location>
        <begin position="38"/>
        <end position="55"/>
    </location>
</feature>
<keyword evidence="3" id="KW-0472">Membrane</keyword>
<feature type="transmembrane region" description="Helical" evidence="3">
    <location>
        <begin position="125"/>
        <end position="142"/>
    </location>
</feature>
<evidence type="ECO:0000256" key="3">
    <source>
        <dbReference type="SAM" id="Phobius"/>
    </source>
</evidence>
<keyword evidence="1" id="KW-0175">Coiled coil</keyword>
<dbReference type="EMBL" id="MNAD01001537">
    <property type="protein sequence ID" value="OJT04589.1"/>
    <property type="molecule type" value="Genomic_DNA"/>
</dbReference>
<evidence type="ECO:0000259" key="4">
    <source>
        <dbReference type="Pfam" id="PF20153"/>
    </source>
</evidence>
<gene>
    <name evidence="5" type="ORF">TRAPUB_4704</name>
</gene>
<dbReference type="AlphaFoldDB" id="A0A1M2VAI8"/>
<reference evidence="5 6" key="1">
    <citation type="submission" date="2016-10" db="EMBL/GenBank/DDBJ databases">
        <title>Genome sequence of the basidiomycete white-rot fungus Trametes pubescens.</title>
        <authorList>
            <person name="Makela M.R."/>
            <person name="Granchi Z."/>
            <person name="Peng M."/>
            <person name="De Vries R.P."/>
            <person name="Grigoriev I."/>
            <person name="Riley R."/>
            <person name="Hilden K."/>
        </authorList>
    </citation>
    <scope>NUCLEOTIDE SEQUENCE [LARGE SCALE GENOMIC DNA]</scope>
    <source>
        <strain evidence="5 6">FBCC735</strain>
    </source>
</reference>
<feature type="coiled-coil region" evidence="1">
    <location>
        <begin position="67"/>
        <end position="94"/>
    </location>
</feature>
<dbReference type="STRING" id="154538.A0A1M2VAI8"/>
<sequence>MVDNAHGSHGVGEDEQREDVLVERSAGTAPPPPIVPGSTENNPGRPSSNETNAPRSNAGVRQDEFLETIQEERLVKEELELEELLQQRKAIRTEEQQAKAWTDAAKAVKLYSDNMIHRWNKEIDVYLVFAALFSAILTAFNVESYRLLRLSPDNTAVALERISMQLQSFSISPPFVNATHSALSDVASIVLDTSSAIPEYAVKLNTLWFSGLILSLASTVIGILLKQWMGEYNNGLTGTSRGVARRRQYRLNNLVKWRVGYIIALIPILLLISLTLFLAGLLVLIWELHPTVARVASILVVVVAGSTTAVTLLLLCASDCAYLPHKRNSFSISGGVRFILPFGWCSHP</sequence>
<feature type="transmembrane region" description="Helical" evidence="3">
    <location>
        <begin position="207"/>
        <end position="225"/>
    </location>
</feature>
<evidence type="ECO:0000313" key="6">
    <source>
        <dbReference type="Proteomes" id="UP000184267"/>
    </source>
</evidence>
<evidence type="ECO:0000256" key="1">
    <source>
        <dbReference type="SAM" id="Coils"/>
    </source>
</evidence>
<dbReference type="Pfam" id="PF20153">
    <property type="entry name" value="DUF6535"/>
    <property type="match status" value="1"/>
</dbReference>
<keyword evidence="6" id="KW-1185">Reference proteome</keyword>
<protein>
    <recommendedName>
        <fullName evidence="4">DUF6535 domain-containing protein</fullName>
    </recommendedName>
</protein>
<keyword evidence="3" id="KW-1133">Transmembrane helix</keyword>
<dbReference type="OrthoDB" id="3185525at2759"/>
<organism evidence="5 6">
    <name type="scientific">Trametes pubescens</name>
    <name type="common">White-rot fungus</name>
    <dbReference type="NCBI Taxonomy" id="154538"/>
    <lineage>
        <taxon>Eukaryota</taxon>
        <taxon>Fungi</taxon>
        <taxon>Dikarya</taxon>
        <taxon>Basidiomycota</taxon>
        <taxon>Agaricomycotina</taxon>
        <taxon>Agaricomycetes</taxon>
        <taxon>Polyporales</taxon>
        <taxon>Polyporaceae</taxon>
        <taxon>Trametes</taxon>
    </lineage>
</organism>
<dbReference type="OMA" id="RISMQLQ"/>
<feature type="domain" description="DUF6535" evidence="4">
    <location>
        <begin position="101"/>
        <end position="287"/>
    </location>
</feature>
<proteinExistence type="predicted"/>
<evidence type="ECO:0000313" key="5">
    <source>
        <dbReference type="EMBL" id="OJT04589.1"/>
    </source>
</evidence>
<feature type="compositionally biased region" description="Basic and acidic residues" evidence="2">
    <location>
        <begin position="11"/>
        <end position="22"/>
    </location>
</feature>
<feature type="transmembrane region" description="Helical" evidence="3">
    <location>
        <begin position="259"/>
        <end position="286"/>
    </location>
</feature>
<feature type="transmembrane region" description="Helical" evidence="3">
    <location>
        <begin position="292"/>
        <end position="317"/>
    </location>
</feature>
<keyword evidence="3" id="KW-0812">Transmembrane</keyword>
<feature type="region of interest" description="Disordered" evidence="2">
    <location>
        <begin position="1"/>
        <end position="61"/>
    </location>
</feature>